<proteinExistence type="predicted"/>
<dbReference type="RefSeq" id="WP_419190544.1">
    <property type="nucleotide sequence ID" value="NZ_CP036434.1"/>
</dbReference>
<dbReference type="Proteomes" id="UP000320390">
    <property type="component" value="Chromosome"/>
</dbReference>
<dbReference type="AlphaFoldDB" id="A0A518EYK0"/>
<organism evidence="1 2">
    <name type="scientific">Saltatorellus ferox</name>
    <dbReference type="NCBI Taxonomy" id="2528018"/>
    <lineage>
        <taxon>Bacteria</taxon>
        <taxon>Pseudomonadati</taxon>
        <taxon>Planctomycetota</taxon>
        <taxon>Planctomycetia</taxon>
        <taxon>Planctomycetia incertae sedis</taxon>
        <taxon>Saltatorellus</taxon>
    </lineage>
</organism>
<dbReference type="InterPro" id="IPR021133">
    <property type="entry name" value="HEAT_type_2"/>
</dbReference>
<reference evidence="1 2" key="1">
    <citation type="submission" date="2019-02" db="EMBL/GenBank/DDBJ databases">
        <title>Deep-cultivation of Planctomycetes and their phenomic and genomic characterization uncovers novel biology.</title>
        <authorList>
            <person name="Wiegand S."/>
            <person name="Jogler M."/>
            <person name="Boedeker C."/>
            <person name="Pinto D."/>
            <person name="Vollmers J."/>
            <person name="Rivas-Marin E."/>
            <person name="Kohn T."/>
            <person name="Peeters S.H."/>
            <person name="Heuer A."/>
            <person name="Rast P."/>
            <person name="Oberbeckmann S."/>
            <person name="Bunk B."/>
            <person name="Jeske O."/>
            <person name="Meyerdierks A."/>
            <person name="Storesund J.E."/>
            <person name="Kallscheuer N."/>
            <person name="Luecker S."/>
            <person name="Lage O.M."/>
            <person name="Pohl T."/>
            <person name="Merkel B.J."/>
            <person name="Hornburger P."/>
            <person name="Mueller R.-W."/>
            <person name="Bruemmer F."/>
            <person name="Labrenz M."/>
            <person name="Spormann A.M."/>
            <person name="Op den Camp H."/>
            <person name="Overmann J."/>
            <person name="Amann R."/>
            <person name="Jetten M.S.M."/>
            <person name="Mascher T."/>
            <person name="Medema M.H."/>
            <person name="Devos D.P."/>
            <person name="Kaster A.-K."/>
            <person name="Ovreas L."/>
            <person name="Rohde M."/>
            <person name="Galperin M.Y."/>
            <person name="Jogler C."/>
        </authorList>
    </citation>
    <scope>NUCLEOTIDE SEQUENCE [LARGE SCALE GENOMIC DNA]</scope>
    <source>
        <strain evidence="1 2">Poly30</strain>
    </source>
</reference>
<sequence length="331" mass="36082">MKEREMDRDDLLRRLAVPTLAPAEVERMVAAAMPIGSVTPAAAGRPRWIGWVSHAAAILLGMLIAHGALRGLDDGEIVTDQRTTLAVAAPEVREVRVEVPVEVPVEVVVEVPVETIVEKIVEVPVEVEKTVERIVYRDRIVENPLQARWDRQLRIADMAGQVSVLALAGIGRAYEDLQARVQRSAELQVIASADPVQGYPPSETRRAALSSASASRAHVEVRREGARVTLRTRGTLSEVIPVLIDTMESEDSEVVAAAFDRLQSIRVDLGEEALDLRDTEGARAPGGGLRGMLFSRGAEAPAVDLRDPLVWRDWWARQQVASGMALIATSI</sequence>
<protein>
    <submittedName>
        <fullName evidence="1">Uncharacterized protein</fullName>
    </submittedName>
</protein>
<accession>A0A518EYK0</accession>
<dbReference type="PROSITE" id="PS50077">
    <property type="entry name" value="HEAT_REPEAT"/>
    <property type="match status" value="1"/>
</dbReference>
<evidence type="ECO:0000313" key="1">
    <source>
        <dbReference type="EMBL" id="QDV09165.1"/>
    </source>
</evidence>
<gene>
    <name evidence="1" type="ORF">Poly30_47220</name>
</gene>
<dbReference type="EMBL" id="CP036434">
    <property type="protein sequence ID" value="QDV09165.1"/>
    <property type="molecule type" value="Genomic_DNA"/>
</dbReference>
<evidence type="ECO:0000313" key="2">
    <source>
        <dbReference type="Proteomes" id="UP000320390"/>
    </source>
</evidence>
<keyword evidence="2" id="KW-1185">Reference proteome</keyword>
<name>A0A518EYK0_9BACT</name>